<sequence>MEVFKSLFILFDVGTTLAPSSKLAMLYLDRVVVGERYIPRVPPRVNGWDDKKAKQRLKKETEYRRQRARGGAPLVSGGNLR</sequence>
<dbReference type="EMBL" id="AWWV01007811">
    <property type="protein sequence ID" value="OMO94584.1"/>
    <property type="molecule type" value="Genomic_DNA"/>
</dbReference>
<feature type="compositionally biased region" description="Basic and acidic residues" evidence="1">
    <location>
        <begin position="49"/>
        <end position="65"/>
    </location>
</feature>
<comment type="caution">
    <text evidence="2">The sequence shown here is derived from an EMBL/GenBank/DDBJ whole genome shotgun (WGS) entry which is preliminary data.</text>
</comment>
<reference evidence="2 3" key="1">
    <citation type="submission" date="2013-09" db="EMBL/GenBank/DDBJ databases">
        <title>Corchorus capsularis genome sequencing.</title>
        <authorList>
            <person name="Alam M."/>
            <person name="Haque M.S."/>
            <person name="Islam M.S."/>
            <person name="Emdad E.M."/>
            <person name="Islam M.M."/>
            <person name="Ahmed B."/>
            <person name="Halim A."/>
            <person name="Hossen Q.M.M."/>
            <person name="Hossain M.Z."/>
            <person name="Ahmed R."/>
            <person name="Khan M.M."/>
            <person name="Islam R."/>
            <person name="Rashid M.M."/>
            <person name="Khan S.A."/>
            <person name="Rahman M.S."/>
            <person name="Alam M."/>
        </authorList>
    </citation>
    <scope>NUCLEOTIDE SEQUENCE [LARGE SCALE GENOMIC DNA]</scope>
    <source>
        <strain evidence="3">cv. CVL-1</strain>
        <tissue evidence="2">Whole seedling</tissue>
    </source>
</reference>
<proteinExistence type="predicted"/>
<evidence type="ECO:0000256" key="1">
    <source>
        <dbReference type="SAM" id="MobiDB-lite"/>
    </source>
</evidence>
<organism evidence="2 3">
    <name type="scientific">Corchorus capsularis</name>
    <name type="common">Jute</name>
    <dbReference type="NCBI Taxonomy" id="210143"/>
    <lineage>
        <taxon>Eukaryota</taxon>
        <taxon>Viridiplantae</taxon>
        <taxon>Streptophyta</taxon>
        <taxon>Embryophyta</taxon>
        <taxon>Tracheophyta</taxon>
        <taxon>Spermatophyta</taxon>
        <taxon>Magnoliopsida</taxon>
        <taxon>eudicotyledons</taxon>
        <taxon>Gunneridae</taxon>
        <taxon>Pentapetalae</taxon>
        <taxon>rosids</taxon>
        <taxon>malvids</taxon>
        <taxon>Malvales</taxon>
        <taxon>Malvaceae</taxon>
        <taxon>Grewioideae</taxon>
        <taxon>Apeibeae</taxon>
        <taxon>Corchorus</taxon>
    </lineage>
</organism>
<dbReference type="AlphaFoldDB" id="A0A1R3JIC9"/>
<protein>
    <submittedName>
        <fullName evidence="2">Uncharacterized protein</fullName>
    </submittedName>
</protein>
<evidence type="ECO:0000313" key="3">
    <source>
        <dbReference type="Proteomes" id="UP000188268"/>
    </source>
</evidence>
<dbReference type="Gramene" id="OMO94584">
    <property type="protein sequence ID" value="OMO94584"/>
    <property type="gene ID" value="CCACVL1_05914"/>
</dbReference>
<name>A0A1R3JIC9_COCAP</name>
<evidence type="ECO:0000313" key="2">
    <source>
        <dbReference type="EMBL" id="OMO94584.1"/>
    </source>
</evidence>
<dbReference type="Proteomes" id="UP000188268">
    <property type="component" value="Unassembled WGS sequence"/>
</dbReference>
<feature type="region of interest" description="Disordered" evidence="1">
    <location>
        <begin position="49"/>
        <end position="81"/>
    </location>
</feature>
<keyword evidence="3" id="KW-1185">Reference proteome</keyword>
<accession>A0A1R3JIC9</accession>
<gene>
    <name evidence="2" type="ORF">CCACVL1_05914</name>
</gene>